<dbReference type="InParanoid" id="F2UCJ1"/>
<dbReference type="SUPFAM" id="SSF52402">
    <property type="entry name" value="Adenine nucleotide alpha hydrolases-like"/>
    <property type="match status" value="1"/>
</dbReference>
<dbReference type="InterPro" id="IPR014729">
    <property type="entry name" value="Rossmann-like_a/b/a_fold"/>
</dbReference>
<sequence length="168" mass="18585">MTTPRKTKEDLLSIWARPKNILVAVDGSKYGDAAMDWAIENLCGEADILHLVYCYTPMEEFVDLEDGIVFSPSQKDQEALRAKAEAVLRDAVVRCVGEEPHIKHEQHLLAGDPRMCISELADKINADAVVVGCRGRGAITRAVLGSVSTWLSHHLTKPLVIVRPQDEQ</sequence>
<evidence type="ECO:0000313" key="2">
    <source>
        <dbReference type="EMBL" id="EGD74298.1"/>
    </source>
</evidence>
<dbReference type="CDD" id="cd23659">
    <property type="entry name" value="USP_At3g01520-like"/>
    <property type="match status" value="1"/>
</dbReference>
<dbReference type="Gene3D" id="3.40.50.620">
    <property type="entry name" value="HUPs"/>
    <property type="match status" value="1"/>
</dbReference>
<dbReference type="InterPro" id="IPR006016">
    <property type="entry name" value="UspA"/>
</dbReference>
<dbReference type="Pfam" id="PF00582">
    <property type="entry name" value="Usp"/>
    <property type="match status" value="1"/>
</dbReference>
<dbReference type="OMA" id="HNCPCTV"/>
<dbReference type="PRINTS" id="PR01438">
    <property type="entry name" value="UNVRSLSTRESS"/>
</dbReference>
<feature type="domain" description="UspA" evidence="1">
    <location>
        <begin position="19"/>
        <end position="163"/>
    </location>
</feature>
<name>F2UCJ1_SALR5</name>
<dbReference type="Proteomes" id="UP000007799">
    <property type="component" value="Unassembled WGS sequence"/>
</dbReference>
<dbReference type="RefSeq" id="XP_004993198.1">
    <property type="nucleotide sequence ID" value="XM_004993141.1"/>
</dbReference>
<dbReference type="STRING" id="946362.F2UCJ1"/>
<dbReference type="KEGG" id="sre:PTSG_12426"/>
<keyword evidence="3" id="KW-1185">Reference proteome</keyword>
<dbReference type="PANTHER" id="PTHR31964:SF144">
    <property type="entry name" value="USPA DOMAIN-CONTAINING PROTEIN"/>
    <property type="match status" value="1"/>
</dbReference>
<organism evidence="3">
    <name type="scientific">Salpingoeca rosetta (strain ATCC 50818 / BSB-021)</name>
    <dbReference type="NCBI Taxonomy" id="946362"/>
    <lineage>
        <taxon>Eukaryota</taxon>
        <taxon>Choanoflagellata</taxon>
        <taxon>Craspedida</taxon>
        <taxon>Salpingoecidae</taxon>
        <taxon>Salpingoeca</taxon>
    </lineage>
</organism>
<evidence type="ECO:0000259" key="1">
    <source>
        <dbReference type="Pfam" id="PF00582"/>
    </source>
</evidence>
<dbReference type="InterPro" id="IPR006015">
    <property type="entry name" value="Universal_stress_UspA"/>
</dbReference>
<proteinExistence type="predicted"/>
<reference evidence="2" key="1">
    <citation type="submission" date="2009-08" db="EMBL/GenBank/DDBJ databases">
        <title>Annotation of Salpingoeca rosetta.</title>
        <authorList>
            <consortium name="The Broad Institute Genome Sequencing Platform"/>
            <person name="Russ C."/>
            <person name="Cuomo C."/>
            <person name="Burger G."/>
            <person name="Gray M.W."/>
            <person name="Holland P.W.H."/>
            <person name="King N."/>
            <person name="Lang F.B.F."/>
            <person name="Roger A.J."/>
            <person name="Ruiz-Trillo I."/>
            <person name="Young S.K."/>
            <person name="Zeng Q."/>
            <person name="Gargeya S."/>
            <person name="Alvarado L."/>
            <person name="Berlin A."/>
            <person name="Chapman S.B."/>
            <person name="Chen Z."/>
            <person name="Freedman E."/>
            <person name="Gellesch M."/>
            <person name="Goldberg J."/>
            <person name="Griggs A."/>
            <person name="Gujja S."/>
            <person name="Heilman E."/>
            <person name="Heiman D."/>
            <person name="Howarth C."/>
            <person name="Mehta T."/>
            <person name="Neiman D."/>
            <person name="Pearson M."/>
            <person name="Roberts A."/>
            <person name="Saif S."/>
            <person name="Shea T."/>
            <person name="Shenoy N."/>
            <person name="Sisk P."/>
            <person name="Stolte C."/>
            <person name="Sykes S."/>
            <person name="White J."/>
            <person name="Yandava C."/>
            <person name="Haas B."/>
            <person name="Nusbaum C."/>
            <person name="Birren B."/>
        </authorList>
    </citation>
    <scope>NUCLEOTIDE SEQUENCE [LARGE SCALE GENOMIC DNA]</scope>
    <source>
        <strain evidence="2">ATCC 50818</strain>
    </source>
</reference>
<gene>
    <name evidence="2" type="ORF">PTSG_12426</name>
</gene>
<dbReference type="AlphaFoldDB" id="F2UCJ1"/>
<evidence type="ECO:0000313" key="3">
    <source>
        <dbReference type="Proteomes" id="UP000007799"/>
    </source>
</evidence>
<protein>
    <recommendedName>
        <fullName evidence="1">UspA domain-containing protein</fullName>
    </recommendedName>
</protein>
<dbReference type="EMBL" id="GL832968">
    <property type="protein sequence ID" value="EGD74298.1"/>
    <property type="molecule type" value="Genomic_DNA"/>
</dbReference>
<dbReference type="OrthoDB" id="843225at2759"/>
<dbReference type="GeneID" id="16073773"/>
<accession>F2UCJ1</accession>
<dbReference type="PANTHER" id="PTHR31964">
    <property type="entry name" value="ADENINE NUCLEOTIDE ALPHA HYDROLASES-LIKE SUPERFAMILY PROTEIN"/>
    <property type="match status" value="1"/>
</dbReference>